<dbReference type="AlphaFoldDB" id="A0A5N5SUV7"/>
<keyword evidence="8" id="KW-1185">Reference proteome</keyword>
<name>A0A5N5SUV7_9CRUS</name>
<dbReference type="PROSITE" id="PS50157">
    <property type="entry name" value="ZINC_FINGER_C2H2_2"/>
    <property type="match status" value="4"/>
</dbReference>
<dbReference type="PROSITE" id="PS00028">
    <property type="entry name" value="ZINC_FINGER_C2H2_1"/>
    <property type="match status" value="3"/>
</dbReference>
<dbReference type="PANTHER" id="PTHR24379">
    <property type="entry name" value="KRAB AND ZINC FINGER DOMAIN-CONTAINING"/>
    <property type="match status" value="1"/>
</dbReference>
<evidence type="ECO:0000256" key="2">
    <source>
        <dbReference type="ARBA" id="ARBA00022737"/>
    </source>
</evidence>
<keyword evidence="2" id="KW-0677">Repeat</keyword>
<evidence type="ECO:0000259" key="6">
    <source>
        <dbReference type="PROSITE" id="PS50157"/>
    </source>
</evidence>
<dbReference type="SUPFAM" id="SSF57667">
    <property type="entry name" value="beta-beta-alpha zinc fingers"/>
    <property type="match status" value="2"/>
</dbReference>
<dbReference type="GO" id="GO:0008270">
    <property type="term" value="F:zinc ion binding"/>
    <property type="evidence" value="ECO:0007669"/>
    <property type="project" value="UniProtKB-KW"/>
</dbReference>
<dbReference type="PANTHER" id="PTHR24379:SF121">
    <property type="entry name" value="C2H2-TYPE DOMAIN-CONTAINING PROTEIN"/>
    <property type="match status" value="1"/>
</dbReference>
<evidence type="ECO:0000256" key="4">
    <source>
        <dbReference type="ARBA" id="ARBA00022833"/>
    </source>
</evidence>
<sequence>MEEETIVINDLLSFVWCKIETCPRNVLLTSIQNFYPYNFATEALNSLLTAIPNDKKYDVDPYEAIIECIENTPNEQLPTFVCRNVNNIPDVDKVMKELSDSGHQHEELYQEHEKLASDIKILNNSLITLSKKLHLLSGRKGNVNKRNEPKDMIETINLTQLEKYKEKGKMLDATKQIELEKVKRETLDSIDDSVQINEELGVGILANRYQRALARSAEKGTVVTKVKKFKPIVFDSKPTTPQTKTEIIFRADTSGIMPPTKDSLDFSKSSSIGIHQANDQQRVTIKSFTQVEANGGPQFESSVQDLNIFSVLSDGSLQANIEVPCDPDPFSNVASAQDVKVKTDSPRPQYPCPLCSNVFLEENWINHVRWCHGEDGTKDPTDIRCRVCNVFFADRKILGNHMGYHNTARQFGCSECGYRFFTEKALEGHKKLHSPLCKNRCPFCPFRTFRAGRVKQHVRSHTGERPYECKICDFATTSSEILRGHIRSHTLSKELFKCSKCDKCYTSKYKLNTHEQMHEMEMKEKKLQSAIGSKISNKYLSQISPDISQNVANILYSCAECPFKNKDKSVVREHLRETHINKIMLSCTKPEFETGEEAV</sequence>
<feature type="domain" description="C2H2-type" evidence="6">
    <location>
        <begin position="467"/>
        <end position="494"/>
    </location>
</feature>
<dbReference type="Proteomes" id="UP000326759">
    <property type="component" value="Unassembled WGS sequence"/>
</dbReference>
<evidence type="ECO:0000313" key="7">
    <source>
        <dbReference type="EMBL" id="KAB7498003.1"/>
    </source>
</evidence>
<feature type="domain" description="C2H2-type" evidence="6">
    <location>
        <begin position="496"/>
        <end position="523"/>
    </location>
</feature>
<reference evidence="7 8" key="1">
    <citation type="journal article" date="2019" name="PLoS Biol.">
        <title>Sex chromosomes control vertical transmission of feminizing Wolbachia symbionts in an isopod.</title>
        <authorList>
            <person name="Becking T."/>
            <person name="Chebbi M.A."/>
            <person name="Giraud I."/>
            <person name="Moumen B."/>
            <person name="Laverre T."/>
            <person name="Caubet Y."/>
            <person name="Peccoud J."/>
            <person name="Gilbert C."/>
            <person name="Cordaux R."/>
        </authorList>
    </citation>
    <scope>NUCLEOTIDE SEQUENCE [LARGE SCALE GENOMIC DNA]</scope>
    <source>
        <strain evidence="7">ANa2</strain>
        <tissue evidence="7">Whole body excluding digestive tract and cuticle</tissue>
    </source>
</reference>
<organism evidence="7 8">
    <name type="scientific">Armadillidium nasatum</name>
    <dbReference type="NCBI Taxonomy" id="96803"/>
    <lineage>
        <taxon>Eukaryota</taxon>
        <taxon>Metazoa</taxon>
        <taxon>Ecdysozoa</taxon>
        <taxon>Arthropoda</taxon>
        <taxon>Crustacea</taxon>
        <taxon>Multicrustacea</taxon>
        <taxon>Malacostraca</taxon>
        <taxon>Eumalacostraca</taxon>
        <taxon>Peracarida</taxon>
        <taxon>Isopoda</taxon>
        <taxon>Oniscidea</taxon>
        <taxon>Crinocheta</taxon>
        <taxon>Armadillidiidae</taxon>
        <taxon>Armadillidium</taxon>
    </lineage>
</organism>
<keyword evidence="3 5" id="KW-0863">Zinc-finger</keyword>
<gene>
    <name evidence="7" type="primary">Kr_1</name>
    <name evidence="7" type="ORF">Anas_00088</name>
</gene>
<evidence type="ECO:0000313" key="8">
    <source>
        <dbReference type="Proteomes" id="UP000326759"/>
    </source>
</evidence>
<dbReference type="OrthoDB" id="427030at2759"/>
<dbReference type="Gene3D" id="3.30.160.60">
    <property type="entry name" value="Classic Zinc Finger"/>
    <property type="match status" value="3"/>
</dbReference>
<dbReference type="EMBL" id="SEYY01019680">
    <property type="protein sequence ID" value="KAB7498003.1"/>
    <property type="molecule type" value="Genomic_DNA"/>
</dbReference>
<comment type="caution">
    <text evidence="7">The sequence shown here is derived from an EMBL/GenBank/DDBJ whole genome shotgun (WGS) entry which is preliminary data.</text>
</comment>
<accession>A0A5N5SUV7</accession>
<dbReference type="Pfam" id="PF00096">
    <property type="entry name" value="zf-C2H2"/>
    <property type="match status" value="1"/>
</dbReference>
<evidence type="ECO:0000256" key="5">
    <source>
        <dbReference type="PROSITE-ProRule" id="PRU00042"/>
    </source>
</evidence>
<evidence type="ECO:0000256" key="3">
    <source>
        <dbReference type="ARBA" id="ARBA00022771"/>
    </source>
</evidence>
<evidence type="ECO:0000256" key="1">
    <source>
        <dbReference type="ARBA" id="ARBA00022723"/>
    </source>
</evidence>
<keyword evidence="4" id="KW-0862">Zinc</keyword>
<dbReference type="SMART" id="SM00355">
    <property type="entry name" value="ZnF_C2H2"/>
    <property type="match status" value="7"/>
</dbReference>
<dbReference type="FunFam" id="3.30.160.60:FF:000065">
    <property type="entry name" value="B-cell CLL/lymphoma 6, member B"/>
    <property type="match status" value="1"/>
</dbReference>
<keyword evidence="1" id="KW-0479">Metal-binding</keyword>
<protein>
    <submittedName>
        <fullName evidence="7">Protein krueppel</fullName>
    </submittedName>
</protein>
<dbReference type="InterPro" id="IPR036236">
    <property type="entry name" value="Znf_C2H2_sf"/>
</dbReference>
<dbReference type="InterPro" id="IPR013087">
    <property type="entry name" value="Znf_C2H2_type"/>
</dbReference>
<feature type="domain" description="C2H2-type" evidence="6">
    <location>
        <begin position="439"/>
        <end position="466"/>
    </location>
</feature>
<feature type="domain" description="C2H2-type" evidence="6">
    <location>
        <begin position="411"/>
        <end position="434"/>
    </location>
</feature>
<proteinExistence type="predicted"/>